<evidence type="ECO:0000256" key="3">
    <source>
        <dbReference type="ARBA" id="ARBA00023239"/>
    </source>
</evidence>
<dbReference type="Gene3D" id="2.40.40.10">
    <property type="entry name" value="RlpA-like domain"/>
    <property type="match status" value="1"/>
</dbReference>
<feature type="domain" description="Lytic transglycosylase MltA" evidence="7">
    <location>
        <begin position="140"/>
        <end position="297"/>
    </location>
</feature>
<gene>
    <name evidence="8" type="ORF">Ga0061068_101120</name>
</gene>
<dbReference type="PROSITE" id="PS51257">
    <property type="entry name" value="PROKAR_LIPOPROTEIN"/>
    <property type="match status" value="1"/>
</dbReference>
<sequence length="400" mass="44053">MRRFIAPRRTLLAVFLLALAACRGEVPQTPLCVCPPTEPPRTPQATPALRAEPASWEALPGWRADRPSQAWDAFLAGCPRLETLDPAWQTLCREAREQPREDAVLRRFLEQRLRPWRLVAVQPDGSARDTGLATGYYEPLIAASRTPDARHRTPILGPPADLVTVDLGEVAPVTKNLRLKGRLEGHRLVPYHSRAEIRALGERLPAPVLFWAADELDFFFLQIQGSGLLRLPDGATLRIGYADHNGHPYRSIGRLLIDSGELTLQEASAQGIRRWLERHPERRQEVLDANPAYVFFRELPADGPGPLGTLGVPLTPQRSLAVDPAHLPLGAPLYAAVSGTQPFARLMLAQDTGGAIQGPLRVDVYEGSGKEAGERAGRRRDEVALWLLWPADADPPAASR</sequence>
<dbReference type="AlphaFoldDB" id="A0A0K6IP76"/>
<evidence type="ECO:0000256" key="2">
    <source>
        <dbReference type="ARBA" id="ARBA00012587"/>
    </source>
</evidence>
<dbReference type="SUPFAM" id="SSF50685">
    <property type="entry name" value="Barwin-like endoglucanases"/>
    <property type="match status" value="1"/>
</dbReference>
<dbReference type="PANTHER" id="PTHR30124:SF0">
    <property type="entry name" value="MEMBRANE-BOUND LYTIC MUREIN TRANSGLYCOSYLASE A"/>
    <property type="match status" value="1"/>
</dbReference>
<dbReference type="GO" id="GO:0009253">
    <property type="term" value="P:peptidoglycan catabolic process"/>
    <property type="evidence" value="ECO:0007669"/>
    <property type="project" value="TreeGrafter"/>
</dbReference>
<dbReference type="OrthoDB" id="9783686at2"/>
<evidence type="ECO:0000256" key="1">
    <source>
        <dbReference type="ARBA" id="ARBA00001420"/>
    </source>
</evidence>
<evidence type="ECO:0000259" key="7">
    <source>
        <dbReference type="SMART" id="SM00925"/>
    </source>
</evidence>
<dbReference type="SMART" id="SM00925">
    <property type="entry name" value="MltA"/>
    <property type="match status" value="1"/>
</dbReference>
<evidence type="ECO:0000256" key="5">
    <source>
        <dbReference type="ARBA" id="ARBA00030918"/>
    </source>
</evidence>
<dbReference type="GO" id="GO:0071555">
    <property type="term" value="P:cell wall organization"/>
    <property type="evidence" value="ECO:0007669"/>
    <property type="project" value="UniProtKB-KW"/>
</dbReference>
<dbReference type="GO" id="GO:0004553">
    <property type="term" value="F:hydrolase activity, hydrolyzing O-glycosyl compounds"/>
    <property type="evidence" value="ECO:0007669"/>
    <property type="project" value="InterPro"/>
</dbReference>
<name>A0A0K6IP76_9PROT</name>
<feature type="chain" id="PRO_5005505754" description="peptidoglycan lytic exotransglycosylase" evidence="6">
    <location>
        <begin position="21"/>
        <end position="400"/>
    </location>
</feature>
<keyword evidence="3" id="KW-0456">Lyase</keyword>
<feature type="signal peptide" evidence="6">
    <location>
        <begin position="1"/>
        <end position="20"/>
    </location>
</feature>
<evidence type="ECO:0000256" key="6">
    <source>
        <dbReference type="SAM" id="SignalP"/>
    </source>
</evidence>
<dbReference type="GO" id="GO:0008933">
    <property type="term" value="F:peptidoglycan lytic transglycosylase activity"/>
    <property type="evidence" value="ECO:0007669"/>
    <property type="project" value="TreeGrafter"/>
</dbReference>
<dbReference type="InterPro" id="IPR036908">
    <property type="entry name" value="RlpA-like_sf"/>
</dbReference>
<dbReference type="PANTHER" id="PTHR30124">
    <property type="entry name" value="MEMBRANE-BOUND LYTIC MUREIN TRANSGLYCOSYLASE A"/>
    <property type="match status" value="1"/>
</dbReference>
<dbReference type="InterPro" id="IPR026044">
    <property type="entry name" value="MltA"/>
</dbReference>
<dbReference type="Pfam" id="PF03562">
    <property type="entry name" value="MltA"/>
    <property type="match status" value="1"/>
</dbReference>
<dbReference type="GO" id="GO:0009254">
    <property type="term" value="P:peptidoglycan turnover"/>
    <property type="evidence" value="ECO:0007669"/>
    <property type="project" value="InterPro"/>
</dbReference>
<dbReference type="InterPro" id="IPR010611">
    <property type="entry name" value="3D_dom"/>
</dbReference>
<dbReference type="CDD" id="cd14668">
    <property type="entry name" value="mlta_B"/>
    <property type="match status" value="1"/>
</dbReference>
<accession>A0A0K6IP76</accession>
<keyword evidence="9" id="KW-1185">Reference proteome</keyword>
<protein>
    <recommendedName>
        <fullName evidence="2">peptidoglycan lytic exotransglycosylase</fullName>
        <ecNumber evidence="2">4.2.2.n1</ecNumber>
    </recommendedName>
    <alternativeName>
        <fullName evidence="5">Murein hydrolase A</fullName>
    </alternativeName>
</protein>
<dbReference type="PIRSF" id="PIRSF019422">
    <property type="entry name" value="MltA"/>
    <property type="match status" value="1"/>
</dbReference>
<keyword evidence="4" id="KW-0961">Cell wall biogenesis/degradation</keyword>
<evidence type="ECO:0000313" key="8">
    <source>
        <dbReference type="EMBL" id="CUB04901.1"/>
    </source>
</evidence>
<dbReference type="RefSeq" id="WP_082438318.1">
    <property type="nucleotide sequence ID" value="NZ_CYHH01000001.1"/>
</dbReference>
<dbReference type="Gene3D" id="2.40.240.50">
    <property type="entry name" value="Barwin-like endoglucanases"/>
    <property type="match status" value="1"/>
</dbReference>
<reference evidence="9" key="1">
    <citation type="submission" date="2015-08" db="EMBL/GenBank/DDBJ databases">
        <authorList>
            <person name="Babu N.S."/>
            <person name="Beckwith C.J."/>
            <person name="Beseler K.G."/>
            <person name="Brison A."/>
            <person name="Carone J.V."/>
            <person name="Caskin T.P."/>
            <person name="Diamond M."/>
            <person name="Durham M.E."/>
            <person name="Foxe J.M."/>
            <person name="Go M."/>
            <person name="Henderson B.A."/>
            <person name="Jones I.B."/>
            <person name="McGettigan J.A."/>
            <person name="Micheletti S.J."/>
            <person name="Nasrallah M.E."/>
            <person name="Ortiz D."/>
            <person name="Piller C.R."/>
            <person name="Privatt S.R."/>
            <person name="Schneider S.L."/>
            <person name="Sharp S."/>
            <person name="Smith T.C."/>
            <person name="Stanton J.D."/>
            <person name="Ullery H.E."/>
            <person name="Wilson R.J."/>
            <person name="Serrano M.G."/>
            <person name="Buck G."/>
            <person name="Lee V."/>
            <person name="Wang Y."/>
            <person name="Carvalho R."/>
            <person name="Voegtly L."/>
            <person name="Shi R."/>
            <person name="Duckworth R."/>
            <person name="Johnson A."/>
            <person name="Loviza R."/>
            <person name="Walstead R."/>
            <person name="Shah Z."/>
            <person name="Kiflezghi M."/>
            <person name="Wade K."/>
            <person name="Ball S.L."/>
            <person name="Bradley K.W."/>
            <person name="Asai D.J."/>
            <person name="Bowman C.A."/>
            <person name="Russell D.A."/>
            <person name="Pope W.H."/>
            <person name="Jacobs-Sera D."/>
            <person name="Hendrix R.W."/>
            <person name="Hatfull G.F."/>
        </authorList>
    </citation>
    <scope>NUCLEOTIDE SEQUENCE [LARGE SCALE GENOMIC DNA]</scope>
    <source>
        <strain evidence="9">JCM 19170</strain>
    </source>
</reference>
<dbReference type="InterPro" id="IPR005300">
    <property type="entry name" value="MltA_B"/>
</dbReference>
<comment type="catalytic activity">
    <reaction evidence="1">
        <text>Exolytic cleavage of the (1-&gt;4)-beta-glycosidic linkage between N-acetylmuramic acid (MurNAc) and N-acetylglucosamine (GlcNAc) residues in peptidoglycan, from either the reducing or the non-reducing ends of the peptidoglycan chains, with concomitant formation of a 1,6-anhydrobond in the MurNAc residue.</text>
        <dbReference type="EC" id="4.2.2.n1"/>
    </reaction>
</comment>
<dbReference type="Pfam" id="PF06725">
    <property type="entry name" value="3D"/>
    <property type="match status" value="1"/>
</dbReference>
<dbReference type="EC" id="4.2.2.n1" evidence="2"/>
<evidence type="ECO:0000313" key="9">
    <source>
        <dbReference type="Proteomes" id="UP000182108"/>
    </source>
</evidence>
<proteinExistence type="predicted"/>
<dbReference type="Proteomes" id="UP000182108">
    <property type="component" value="Unassembled WGS sequence"/>
</dbReference>
<dbReference type="EMBL" id="CYHH01000001">
    <property type="protein sequence ID" value="CUB04901.1"/>
    <property type="molecule type" value="Genomic_DNA"/>
</dbReference>
<dbReference type="GO" id="GO:0019867">
    <property type="term" value="C:outer membrane"/>
    <property type="evidence" value="ECO:0007669"/>
    <property type="project" value="InterPro"/>
</dbReference>
<evidence type="ECO:0000256" key="4">
    <source>
        <dbReference type="ARBA" id="ARBA00023316"/>
    </source>
</evidence>
<organism evidence="8 9">
    <name type="scientific">Tepidiphilus thermophilus</name>
    <dbReference type="NCBI Taxonomy" id="876478"/>
    <lineage>
        <taxon>Bacteria</taxon>
        <taxon>Pseudomonadati</taxon>
        <taxon>Pseudomonadota</taxon>
        <taxon>Hydrogenophilia</taxon>
        <taxon>Hydrogenophilales</taxon>
        <taxon>Hydrogenophilaceae</taxon>
        <taxon>Tepidiphilus</taxon>
    </lineage>
</organism>
<dbReference type="CDD" id="cd14485">
    <property type="entry name" value="mltA_like_LT_A"/>
    <property type="match status" value="1"/>
</dbReference>
<keyword evidence="6" id="KW-0732">Signal</keyword>